<reference evidence="4" key="1">
    <citation type="submission" date="2017-09" db="EMBL/GenBank/DDBJ databases">
        <title>Metaegenomics of thermophilic ammonia-oxidizing enrichment culture.</title>
        <authorList>
            <person name="Kato S."/>
            <person name="Suzuki K."/>
        </authorList>
    </citation>
    <scope>NUCLEOTIDE SEQUENCE [LARGE SCALE GENOMIC DNA]</scope>
</reference>
<dbReference type="InterPro" id="IPR006286">
    <property type="entry name" value="C56_PfpI-like"/>
</dbReference>
<dbReference type="EC" id="3.2.-.-" evidence="3"/>
<dbReference type="InterPro" id="IPR002818">
    <property type="entry name" value="DJ-1/PfpI"/>
</dbReference>
<dbReference type="EMBL" id="BEHY01000004">
    <property type="protein sequence ID" value="GBD08088.1"/>
    <property type="molecule type" value="Genomic_DNA"/>
</dbReference>
<dbReference type="Pfam" id="PF01965">
    <property type="entry name" value="DJ-1_PfpI"/>
    <property type="match status" value="1"/>
</dbReference>
<gene>
    <name evidence="3" type="primary">yfkM</name>
    <name evidence="3" type="ORF">HRbin22_00320</name>
</gene>
<feature type="domain" description="DJ-1/PfpI" evidence="2">
    <location>
        <begin position="6"/>
        <end position="170"/>
    </location>
</feature>
<evidence type="ECO:0000256" key="1">
    <source>
        <dbReference type="ARBA" id="ARBA00008542"/>
    </source>
</evidence>
<dbReference type="GO" id="GO:0016798">
    <property type="term" value="F:hydrolase activity, acting on glycosyl bonds"/>
    <property type="evidence" value="ECO:0007669"/>
    <property type="project" value="UniProtKB-KW"/>
</dbReference>
<evidence type="ECO:0000313" key="4">
    <source>
        <dbReference type="Proteomes" id="UP000236642"/>
    </source>
</evidence>
<dbReference type="PANTHER" id="PTHR42733:SF13">
    <property type="entry name" value="DJ-1_PFPI DOMAIN-CONTAINING PROTEIN"/>
    <property type="match status" value="1"/>
</dbReference>
<dbReference type="InterPro" id="IPR029062">
    <property type="entry name" value="Class_I_gatase-like"/>
</dbReference>
<dbReference type="PANTHER" id="PTHR42733">
    <property type="entry name" value="DJ-1 PROTEIN"/>
    <property type="match status" value="1"/>
</dbReference>
<dbReference type="AlphaFoldDB" id="A0A2H5Y424"/>
<keyword evidence="3" id="KW-0326">Glycosidase</keyword>
<organism evidence="3 4">
    <name type="scientific">Candidatus Thermoflexus japonica</name>
    <dbReference type="NCBI Taxonomy" id="2035417"/>
    <lineage>
        <taxon>Bacteria</taxon>
        <taxon>Bacillati</taxon>
        <taxon>Chloroflexota</taxon>
        <taxon>Thermoflexia</taxon>
        <taxon>Thermoflexales</taxon>
        <taxon>Thermoflexaceae</taxon>
        <taxon>Thermoflexus</taxon>
    </lineage>
</organism>
<keyword evidence="3" id="KW-0378">Hydrolase</keyword>
<name>A0A2H5Y424_9CHLR</name>
<evidence type="ECO:0000259" key="2">
    <source>
        <dbReference type="Pfam" id="PF01965"/>
    </source>
</evidence>
<dbReference type="PROSITE" id="PS51276">
    <property type="entry name" value="PEPTIDASE_C56_PFPI"/>
    <property type="match status" value="1"/>
</dbReference>
<comment type="caution">
    <text evidence="3">The sequence shown here is derived from an EMBL/GenBank/DDBJ whole genome shotgun (WGS) entry which is preliminary data.</text>
</comment>
<dbReference type="Gene3D" id="3.40.50.880">
    <property type="match status" value="1"/>
</dbReference>
<comment type="similarity">
    <text evidence="1">Belongs to the peptidase C56 family.</text>
</comment>
<evidence type="ECO:0000313" key="3">
    <source>
        <dbReference type="EMBL" id="GBD08088.1"/>
    </source>
</evidence>
<protein>
    <submittedName>
        <fullName evidence="3">General stress protein 18</fullName>
        <ecNumber evidence="3">3.2.-.-</ecNumber>
    </submittedName>
</protein>
<dbReference type="Proteomes" id="UP000236642">
    <property type="component" value="Unassembled WGS sequence"/>
</dbReference>
<accession>A0A2H5Y424</accession>
<dbReference type="NCBIfam" id="TIGR01382">
    <property type="entry name" value="PfpI"/>
    <property type="match status" value="1"/>
</dbReference>
<dbReference type="CDD" id="cd03134">
    <property type="entry name" value="GATase1_PfpI_like"/>
    <property type="match status" value="1"/>
</dbReference>
<proteinExistence type="inferred from homology"/>
<sequence>MRLSGRKVAILVEEGFEDLEFWVPLMRLQEEGASVTVVGLEAGKVVRSKSGGLTAKADVAADQVSAADFDAVVIPGGWAPDKLRRYEAVLRLVREAYRQGKIVAMICHGGQVGISAGIVRGHRATGSLGIKDDLINAGAIWVDEPAFRDGNLVWGRVVPDIPAFCRELVTALVGEQAPASSAR</sequence>
<dbReference type="SUPFAM" id="SSF52317">
    <property type="entry name" value="Class I glutamine amidotransferase-like"/>
    <property type="match status" value="1"/>
</dbReference>